<name>A0A842HGT1_9BACT</name>
<evidence type="ECO:0000313" key="1">
    <source>
        <dbReference type="EMBL" id="MBC2594764.1"/>
    </source>
</evidence>
<keyword evidence="2" id="KW-1185">Reference proteome</keyword>
<comment type="caution">
    <text evidence="1">The sequence shown here is derived from an EMBL/GenBank/DDBJ whole genome shotgun (WGS) entry which is preliminary data.</text>
</comment>
<dbReference type="Proteomes" id="UP000546464">
    <property type="component" value="Unassembled WGS sequence"/>
</dbReference>
<dbReference type="AlphaFoldDB" id="A0A842HGT1"/>
<reference evidence="1 2" key="1">
    <citation type="submission" date="2020-07" db="EMBL/GenBank/DDBJ databases">
        <authorList>
            <person name="Feng X."/>
        </authorList>
    </citation>
    <scope>NUCLEOTIDE SEQUENCE [LARGE SCALE GENOMIC DNA]</scope>
    <source>
        <strain evidence="1 2">JCM31066</strain>
    </source>
</reference>
<gene>
    <name evidence="1" type="ORF">H5P28_10875</name>
</gene>
<dbReference type="RefSeq" id="WP_185675731.1">
    <property type="nucleotide sequence ID" value="NZ_JACHVB010000034.1"/>
</dbReference>
<organism evidence="1 2">
    <name type="scientific">Ruficoccus amylovorans</name>
    <dbReference type="NCBI Taxonomy" id="1804625"/>
    <lineage>
        <taxon>Bacteria</taxon>
        <taxon>Pseudomonadati</taxon>
        <taxon>Verrucomicrobiota</taxon>
        <taxon>Opitutia</taxon>
        <taxon>Puniceicoccales</taxon>
        <taxon>Cerasicoccaceae</taxon>
        <taxon>Ruficoccus</taxon>
    </lineage>
</organism>
<proteinExistence type="predicted"/>
<accession>A0A842HGT1</accession>
<dbReference type="EMBL" id="JACHVB010000034">
    <property type="protein sequence ID" value="MBC2594764.1"/>
    <property type="molecule type" value="Genomic_DNA"/>
</dbReference>
<evidence type="ECO:0000313" key="2">
    <source>
        <dbReference type="Proteomes" id="UP000546464"/>
    </source>
</evidence>
<protein>
    <submittedName>
        <fullName evidence="1">Uncharacterized protein</fullName>
    </submittedName>
</protein>
<sequence>MRVSDAKDDALSYVCGMGLSGFIHSRRVNVLCGLIDRVFTLKGADIVGLERVKGSDVRKKKCCLCKINTRGR</sequence>